<evidence type="ECO:0000313" key="6">
    <source>
        <dbReference type="Proteomes" id="UP000257109"/>
    </source>
</evidence>
<keyword evidence="6" id="KW-1185">Reference proteome</keyword>
<comment type="caution">
    <text evidence="5">The sequence shown here is derived from an EMBL/GenBank/DDBJ whole genome shotgun (WGS) entry which is preliminary data.</text>
</comment>
<dbReference type="STRING" id="157652.A0A371I5B6"/>
<gene>
    <name evidence="5" type="ORF">CR513_05264</name>
</gene>
<evidence type="ECO:0008006" key="7">
    <source>
        <dbReference type="Google" id="ProtNLM"/>
    </source>
</evidence>
<dbReference type="InterPro" id="IPR039537">
    <property type="entry name" value="Retrotran_Ty1/copia-like"/>
</dbReference>
<evidence type="ECO:0000259" key="3">
    <source>
        <dbReference type="Pfam" id="PF22936"/>
    </source>
</evidence>
<dbReference type="GO" id="GO:0006508">
    <property type="term" value="P:proteolysis"/>
    <property type="evidence" value="ECO:0007669"/>
    <property type="project" value="UniProtKB-KW"/>
</dbReference>
<dbReference type="Pfam" id="PF22936">
    <property type="entry name" value="Pol_BBD"/>
    <property type="match status" value="1"/>
</dbReference>
<evidence type="ECO:0000259" key="4">
    <source>
        <dbReference type="Pfam" id="PF25597"/>
    </source>
</evidence>
<dbReference type="PANTHER" id="PTHR42648">
    <property type="entry name" value="TRANSPOSASE, PUTATIVE-RELATED"/>
    <property type="match status" value="1"/>
</dbReference>
<evidence type="ECO:0000256" key="2">
    <source>
        <dbReference type="SAM" id="MobiDB-lite"/>
    </source>
</evidence>
<evidence type="ECO:0000313" key="5">
    <source>
        <dbReference type="EMBL" id="RDY10247.1"/>
    </source>
</evidence>
<feature type="non-terminal residue" evidence="5">
    <location>
        <position position="359"/>
    </location>
</feature>
<keyword evidence="1" id="KW-0378">Hydrolase</keyword>
<dbReference type="Pfam" id="PF25597">
    <property type="entry name" value="SH3_retrovirus"/>
    <property type="match status" value="1"/>
</dbReference>
<dbReference type="GO" id="GO:0008233">
    <property type="term" value="F:peptidase activity"/>
    <property type="evidence" value="ECO:0007669"/>
    <property type="project" value="UniProtKB-KW"/>
</dbReference>
<organism evidence="5 6">
    <name type="scientific">Mucuna pruriens</name>
    <name type="common">Velvet bean</name>
    <name type="synonym">Dolichos pruriens</name>
    <dbReference type="NCBI Taxonomy" id="157652"/>
    <lineage>
        <taxon>Eukaryota</taxon>
        <taxon>Viridiplantae</taxon>
        <taxon>Streptophyta</taxon>
        <taxon>Embryophyta</taxon>
        <taxon>Tracheophyta</taxon>
        <taxon>Spermatophyta</taxon>
        <taxon>Magnoliopsida</taxon>
        <taxon>eudicotyledons</taxon>
        <taxon>Gunneridae</taxon>
        <taxon>Pentapetalae</taxon>
        <taxon>rosids</taxon>
        <taxon>fabids</taxon>
        <taxon>Fabales</taxon>
        <taxon>Fabaceae</taxon>
        <taxon>Papilionoideae</taxon>
        <taxon>50 kb inversion clade</taxon>
        <taxon>NPAAA clade</taxon>
        <taxon>indigoferoid/millettioid clade</taxon>
        <taxon>Phaseoleae</taxon>
        <taxon>Mucuna</taxon>
    </lineage>
</organism>
<reference evidence="5" key="1">
    <citation type="submission" date="2018-05" db="EMBL/GenBank/DDBJ databases">
        <title>Draft genome of Mucuna pruriens seed.</title>
        <authorList>
            <person name="Nnadi N.E."/>
            <person name="Vos R."/>
            <person name="Hasami M.H."/>
            <person name="Devisetty U.K."/>
            <person name="Aguiy J.C."/>
        </authorList>
    </citation>
    <scope>NUCLEOTIDE SEQUENCE [LARGE SCALE GENOMIC DNA]</scope>
    <source>
        <strain evidence="5">JCA_2017</strain>
    </source>
</reference>
<feature type="non-terminal residue" evidence="5">
    <location>
        <position position="1"/>
    </location>
</feature>
<dbReference type="InterPro" id="IPR057670">
    <property type="entry name" value="SH3_retrovirus"/>
</dbReference>
<proteinExistence type="predicted"/>
<dbReference type="AlphaFoldDB" id="A0A371I5B6"/>
<dbReference type="InterPro" id="IPR054722">
    <property type="entry name" value="PolX-like_BBD"/>
</dbReference>
<accession>A0A371I5B6</accession>
<sequence>MEVNTNRIVSLNDTNCFLWKKENKDKNGKSKEKDHDDDDDRVTITIGDDLVILRDFELVNFVSNESMWIIDSGATLHVIPRKEFFTSYTSGDFGVLKMGNDGVTKTKVSFNKHPPSRKSKLLELVHSDVCGPLKAKKSWVYVLKTMDQVLEKFKLFQALVERQTSEKVKCIRPNNGEVHVINLSPAVALNTEVPDKIWFDKDVKYDHLQVFGCKAFVHVPKDEKSKLDMKTKQCIFIEYGHDEYGYRMYDLVEKNEYGYRMYDLVEKKLVKSRDVQFMEDQTIEDIDKVKKTTLEKDNSLSKIDLVWMPIHDLDIVDNNEQHNYVGDQHLGDGFDIDDTKEEQEMSRDENLGDAPEPPP</sequence>
<feature type="region of interest" description="Disordered" evidence="2">
    <location>
        <begin position="326"/>
        <end position="359"/>
    </location>
</feature>
<dbReference type="PANTHER" id="PTHR42648:SF28">
    <property type="entry name" value="TRANSPOSON-ENCODED PROTEIN WITH RIBONUCLEASE H-LIKE AND RETROVIRUS ZINC FINGER-LIKE DOMAINS"/>
    <property type="match status" value="1"/>
</dbReference>
<dbReference type="Proteomes" id="UP000257109">
    <property type="component" value="Unassembled WGS sequence"/>
</dbReference>
<feature type="domain" description="Retrovirus-related Pol polyprotein from transposon TNT 1-94-like beta-barrel" evidence="3">
    <location>
        <begin position="68"/>
        <end position="106"/>
    </location>
</feature>
<dbReference type="EMBL" id="QJKJ01000882">
    <property type="protein sequence ID" value="RDY10247.1"/>
    <property type="molecule type" value="Genomic_DNA"/>
</dbReference>
<keyword evidence="1" id="KW-0645">Protease</keyword>
<feature type="domain" description="Retroviral polymerase SH3-like" evidence="4">
    <location>
        <begin position="213"/>
        <end position="254"/>
    </location>
</feature>
<protein>
    <recommendedName>
        <fullName evidence="7">Retrovirus-related Pol polyprotein from transposon TNT 1-94</fullName>
    </recommendedName>
</protein>
<evidence type="ECO:0000256" key="1">
    <source>
        <dbReference type="ARBA" id="ARBA00022670"/>
    </source>
</evidence>
<name>A0A371I5B6_MUCPR</name>